<dbReference type="InterPro" id="IPR032675">
    <property type="entry name" value="LRR_dom_sf"/>
</dbReference>
<evidence type="ECO:0000256" key="2">
    <source>
        <dbReference type="ARBA" id="ARBA00022737"/>
    </source>
</evidence>
<dbReference type="InterPro" id="IPR001611">
    <property type="entry name" value="Leu-rich_rpt"/>
</dbReference>
<organism evidence="5 6">
    <name type="scientific">Ziziphus jujuba var. spinosa</name>
    <dbReference type="NCBI Taxonomy" id="714518"/>
    <lineage>
        <taxon>Eukaryota</taxon>
        <taxon>Viridiplantae</taxon>
        <taxon>Streptophyta</taxon>
        <taxon>Embryophyta</taxon>
        <taxon>Tracheophyta</taxon>
        <taxon>Spermatophyta</taxon>
        <taxon>Magnoliopsida</taxon>
        <taxon>eudicotyledons</taxon>
        <taxon>Gunneridae</taxon>
        <taxon>Pentapetalae</taxon>
        <taxon>rosids</taxon>
        <taxon>fabids</taxon>
        <taxon>Rosales</taxon>
        <taxon>Rhamnaceae</taxon>
        <taxon>Paliureae</taxon>
        <taxon>Ziziphus</taxon>
    </lineage>
</organism>
<sequence length="322" mass="37060">MGTNAIEGIKLVLPEQKTLYLSSKAFKKMKRLRLLIFHNVILSTTIEYLPTELRFIDWPRYQFPTLPLNPGPKQLVILNMPNSHIQQLGEGFKFCDKLRILPSSLHSEYLETLNLTSCFSIERFPNINIEMKLLDKLCLSGTAIIELPSSIDKLVRLRSLNLACCGKLQHIPNSIYNLHQLDYFDLHGCSQLSKFPKYISLSNKNEMFPSLELLPDSSNLNLPFQKLKTLDLEDCNLSEADFLMPSNGFDNLQFLFLNGNKIVSLPSLKRFSNIMCICLNNCEFLRKIPKLPPKLWFLFASNCKSLLESHCNFLDKILRDKL</sequence>
<gene>
    <name evidence="5" type="ORF">FEM48_Zijuj05G0167300</name>
</gene>
<proteinExistence type="predicted"/>
<keyword evidence="3" id="KW-0611">Plant defense</keyword>
<dbReference type="InterPro" id="IPR044974">
    <property type="entry name" value="Disease_R_plants"/>
</dbReference>
<dbReference type="PANTHER" id="PTHR11017:SF559">
    <property type="entry name" value="DISEASE RESISTANCE PROTEIN CHL1"/>
    <property type="match status" value="1"/>
</dbReference>
<dbReference type="PANTHER" id="PTHR11017">
    <property type="entry name" value="LEUCINE-RICH REPEAT-CONTAINING PROTEIN"/>
    <property type="match status" value="1"/>
</dbReference>
<evidence type="ECO:0000256" key="1">
    <source>
        <dbReference type="ARBA" id="ARBA00022614"/>
    </source>
</evidence>
<reference evidence="5" key="1">
    <citation type="journal article" date="2021" name="Front. Plant Sci.">
        <title>Chromosome-Scale Genome Assembly for Chinese Sour Jujube and Insights Into Its Genome Evolution and Domestication Signature.</title>
        <authorList>
            <person name="Shen L.-Y."/>
            <person name="Luo H."/>
            <person name="Wang X.-L."/>
            <person name="Wang X.-M."/>
            <person name="Qiu X.-J."/>
            <person name="Liu H."/>
            <person name="Zhou S.-S."/>
            <person name="Jia K.-H."/>
            <person name="Nie S."/>
            <person name="Bao Y.-T."/>
            <person name="Zhang R.-G."/>
            <person name="Yun Q.-Z."/>
            <person name="Chai Y.-H."/>
            <person name="Lu J.-Y."/>
            <person name="Li Y."/>
            <person name="Zhao S.-W."/>
            <person name="Mao J.-F."/>
            <person name="Jia S.-G."/>
            <person name="Mao Y.-M."/>
        </authorList>
    </citation>
    <scope>NUCLEOTIDE SEQUENCE</scope>
    <source>
        <strain evidence="5">AT0</strain>
        <tissue evidence="5">Leaf</tissue>
    </source>
</reference>
<dbReference type="Proteomes" id="UP000813462">
    <property type="component" value="Unassembled WGS sequence"/>
</dbReference>
<dbReference type="EMBL" id="JAEACU010000005">
    <property type="protein sequence ID" value="KAH7529276.1"/>
    <property type="molecule type" value="Genomic_DNA"/>
</dbReference>
<comment type="caution">
    <text evidence="5">The sequence shown here is derived from an EMBL/GenBank/DDBJ whole genome shotgun (WGS) entry which is preliminary data.</text>
</comment>
<evidence type="ECO:0000313" key="6">
    <source>
        <dbReference type="Proteomes" id="UP000813462"/>
    </source>
</evidence>
<dbReference type="GO" id="GO:0006952">
    <property type="term" value="P:defense response"/>
    <property type="evidence" value="ECO:0007669"/>
    <property type="project" value="InterPro"/>
</dbReference>
<feature type="domain" description="Disease resistance protein RPS4B/Roq1-like leucine-rich repeats" evidence="4">
    <location>
        <begin position="110"/>
        <end position="305"/>
    </location>
</feature>
<dbReference type="InterPro" id="IPR011713">
    <property type="entry name" value="Leu-rich_rpt_3"/>
</dbReference>
<dbReference type="Pfam" id="PF23286">
    <property type="entry name" value="LRR_13"/>
    <property type="match status" value="1"/>
</dbReference>
<dbReference type="InterPro" id="IPR058546">
    <property type="entry name" value="RPS4B/Roq1-like_LRR"/>
</dbReference>
<keyword evidence="1" id="KW-0433">Leucine-rich repeat</keyword>
<dbReference type="AlphaFoldDB" id="A0A978VFY7"/>
<dbReference type="Pfam" id="PF07725">
    <property type="entry name" value="LRR_3"/>
    <property type="match status" value="1"/>
</dbReference>
<keyword evidence="2" id="KW-0677">Repeat</keyword>
<name>A0A978VFY7_ZIZJJ</name>
<dbReference type="Gene3D" id="3.80.10.10">
    <property type="entry name" value="Ribonuclease Inhibitor"/>
    <property type="match status" value="1"/>
</dbReference>
<evidence type="ECO:0000259" key="4">
    <source>
        <dbReference type="Pfam" id="PF23286"/>
    </source>
</evidence>
<evidence type="ECO:0000313" key="5">
    <source>
        <dbReference type="EMBL" id="KAH7529276.1"/>
    </source>
</evidence>
<accession>A0A978VFY7</accession>
<evidence type="ECO:0000256" key="3">
    <source>
        <dbReference type="ARBA" id="ARBA00022821"/>
    </source>
</evidence>
<dbReference type="PROSITE" id="PS51450">
    <property type="entry name" value="LRR"/>
    <property type="match status" value="1"/>
</dbReference>
<protein>
    <recommendedName>
        <fullName evidence="4">Disease resistance protein RPS4B/Roq1-like leucine-rich repeats domain-containing protein</fullName>
    </recommendedName>
</protein>
<dbReference type="SUPFAM" id="SSF52058">
    <property type="entry name" value="L domain-like"/>
    <property type="match status" value="1"/>
</dbReference>